<reference evidence="11" key="1">
    <citation type="submission" date="2020-09" db="EMBL/GenBank/DDBJ databases">
        <title>A novel bacterium of genus Bacillus, isolated from South China Sea.</title>
        <authorList>
            <person name="Huang H."/>
            <person name="Mo K."/>
            <person name="Hu Y."/>
        </authorList>
    </citation>
    <scope>NUCLEOTIDE SEQUENCE</scope>
    <source>
        <strain evidence="11">IB182487</strain>
    </source>
</reference>
<keyword evidence="12" id="KW-1185">Reference proteome</keyword>
<proteinExistence type="inferred from homology"/>
<dbReference type="EMBL" id="JACXAI010000005">
    <property type="protein sequence ID" value="MBD1379792.1"/>
    <property type="molecule type" value="Genomic_DNA"/>
</dbReference>
<accession>A0A926N957</accession>
<feature type="transmembrane region" description="Helical" evidence="9">
    <location>
        <begin position="95"/>
        <end position="114"/>
    </location>
</feature>
<evidence type="ECO:0000256" key="8">
    <source>
        <dbReference type="ARBA" id="ARBA00038436"/>
    </source>
</evidence>
<sequence length="164" mass="18689">MVDDQDKQKEEVPAVWKYFNNISNLFALLTTVVVFIVVMIQIIGRLIGHSAPWTEEVTRLIFLWMVFLGIGIGFKEAESARVTVLVKYLPKKASIWIYSIGTIGFFLFMLYAGIELMQQQLLMNERSSVLLIPMWLIGISVPLSAVIGIINTIQSLIYHRNLLN</sequence>
<comment type="caution">
    <text evidence="11">The sequence shown here is derived from an EMBL/GenBank/DDBJ whole genome shotgun (WGS) entry which is preliminary data.</text>
</comment>
<comment type="subcellular location">
    <subcellularLocation>
        <location evidence="1">Cell inner membrane</location>
        <topology evidence="1">Multi-pass membrane protein</topology>
    </subcellularLocation>
</comment>
<dbReference type="Proteomes" id="UP000626844">
    <property type="component" value="Unassembled WGS sequence"/>
</dbReference>
<evidence type="ECO:0000256" key="6">
    <source>
        <dbReference type="ARBA" id="ARBA00022989"/>
    </source>
</evidence>
<keyword evidence="2" id="KW-0813">Transport</keyword>
<feature type="transmembrane region" description="Helical" evidence="9">
    <location>
        <begin position="56"/>
        <end position="74"/>
    </location>
</feature>
<keyword evidence="7 9" id="KW-0472">Membrane</keyword>
<evidence type="ECO:0000256" key="3">
    <source>
        <dbReference type="ARBA" id="ARBA00022475"/>
    </source>
</evidence>
<dbReference type="PANTHER" id="PTHR35011">
    <property type="entry name" value="2,3-DIKETO-L-GULONATE TRAP TRANSPORTER SMALL PERMEASE PROTEIN YIAM"/>
    <property type="match status" value="1"/>
</dbReference>
<name>A0A926N957_9BACI</name>
<evidence type="ECO:0000313" key="11">
    <source>
        <dbReference type="EMBL" id="MBD1379792.1"/>
    </source>
</evidence>
<evidence type="ECO:0000256" key="4">
    <source>
        <dbReference type="ARBA" id="ARBA00022519"/>
    </source>
</evidence>
<evidence type="ECO:0000256" key="1">
    <source>
        <dbReference type="ARBA" id="ARBA00004429"/>
    </source>
</evidence>
<evidence type="ECO:0000256" key="9">
    <source>
        <dbReference type="SAM" id="Phobius"/>
    </source>
</evidence>
<keyword evidence="5 9" id="KW-0812">Transmembrane</keyword>
<dbReference type="RefSeq" id="WP_191156742.1">
    <property type="nucleotide sequence ID" value="NZ_JACXAI010000005.1"/>
</dbReference>
<dbReference type="Pfam" id="PF04290">
    <property type="entry name" value="DctQ"/>
    <property type="match status" value="1"/>
</dbReference>
<keyword evidence="6 9" id="KW-1133">Transmembrane helix</keyword>
<keyword evidence="3" id="KW-1003">Cell membrane</keyword>
<evidence type="ECO:0000256" key="7">
    <source>
        <dbReference type="ARBA" id="ARBA00023136"/>
    </source>
</evidence>
<organism evidence="11 12">
    <name type="scientific">Metabacillus arenae</name>
    <dbReference type="NCBI Taxonomy" id="2771434"/>
    <lineage>
        <taxon>Bacteria</taxon>
        <taxon>Bacillati</taxon>
        <taxon>Bacillota</taxon>
        <taxon>Bacilli</taxon>
        <taxon>Bacillales</taxon>
        <taxon>Bacillaceae</taxon>
        <taxon>Metabacillus</taxon>
    </lineage>
</organism>
<dbReference type="InterPro" id="IPR055348">
    <property type="entry name" value="DctQ"/>
</dbReference>
<comment type="similarity">
    <text evidence="8">Belongs to the TRAP transporter small permease family.</text>
</comment>
<evidence type="ECO:0000259" key="10">
    <source>
        <dbReference type="Pfam" id="PF04290"/>
    </source>
</evidence>
<protein>
    <submittedName>
        <fullName evidence="11">TRAP transporter small permease</fullName>
    </submittedName>
</protein>
<feature type="transmembrane region" description="Helical" evidence="9">
    <location>
        <begin position="134"/>
        <end position="158"/>
    </location>
</feature>
<evidence type="ECO:0000256" key="2">
    <source>
        <dbReference type="ARBA" id="ARBA00022448"/>
    </source>
</evidence>
<keyword evidence="4" id="KW-0997">Cell inner membrane</keyword>
<feature type="domain" description="Tripartite ATP-independent periplasmic transporters DctQ component" evidence="10">
    <location>
        <begin position="35"/>
        <end position="157"/>
    </location>
</feature>
<evidence type="ECO:0000256" key="5">
    <source>
        <dbReference type="ARBA" id="ARBA00022692"/>
    </source>
</evidence>
<dbReference type="AlphaFoldDB" id="A0A926N957"/>
<dbReference type="InterPro" id="IPR007387">
    <property type="entry name" value="TRAP_DctQ"/>
</dbReference>
<evidence type="ECO:0000313" key="12">
    <source>
        <dbReference type="Proteomes" id="UP000626844"/>
    </source>
</evidence>
<feature type="transmembrane region" description="Helical" evidence="9">
    <location>
        <begin position="25"/>
        <end position="44"/>
    </location>
</feature>
<dbReference type="GO" id="GO:0005886">
    <property type="term" value="C:plasma membrane"/>
    <property type="evidence" value="ECO:0007669"/>
    <property type="project" value="UniProtKB-SubCell"/>
</dbReference>
<gene>
    <name evidence="11" type="ORF">IC621_06065</name>
</gene>